<dbReference type="AlphaFoldDB" id="A0A0N4WM89"/>
<gene>
    <name evidence="1" type="ORF">HPLM_LOCUS12304</name>
</gene>
<dbReference type="OrthoDB" id="5804093at2759"/>
<evidence type="ECO:0000313" key="3">
    <source>
        <dbReference type="WBParaSite" id="HPLM_0001231201-mRNA-1"/>
    </source>
</evidence>
<keyword evidence="2" id="KW-1185">Reference proteome</keyword>
<accession>A0A0N4WM89</accession>
<reference evidence="3" key="1">
    <citation type="submission" date="2017-02" db="UniProtKB">
        <authorList>
            <consortium name="WormBaseParasite"/>
        </authorList>
    </citation>
    <scope>IDENTIFICATION</scope>
</reference>
<evidence type="ECO:0000313" key="1">
    <source>
        <dbReference type="EMBL" id="VDO45311.1"/>
    </source>
</evidence>
<sequence length="75" mass="8727">MTFESADIVYLSLCYTEWPSSSGSFLQSPCLFHPYPYNFTITPGHPTKIGRPLRHMHSVRFFYTLSNSCNHFMQC</sequence>
<dbReference type="EMBL" id="UZAF01017826">
    <property type="protein sequence ID" value="VDO45311.1"/>
    <property type="molecule type" value="Genomic_DNA"/>
</dbReference>
<organism evidence="3">
    <name type="scientific">Haemonchus placei</name>
    <name type="common">Barber's pole worm</name>
    <dbReference type="NCBI Taxonomy" id="6290"/>
    <lineage>
        <taxon>Eukaryota</taxon>
        <taxon>Metazoa</taxon>
        <taxon>Ecdysozoa</taxon>
        <taxon>Nematoda</taxon>
        <taxon>Chromadorea</taxon>
        <taxon>Rhabditida</taxon>
        <taxon>Rhabditina</taxon>
        <taxon>Rhabditomorpha</taxon>
        <taxon>Strongyloidea</taxon>
        <taxon>Trichostrongylidae</taxon>
        <taxon>Haemonchus</taxon>
    </lineage>
</organism>
<reference evidence="1 2" key="2">
    <citation type="submission" date="2018-11" db="EMBL/GenBank/DDBJ databases">
        <authorList>
            <consortium name="Pathogen Informatics"/>
        </authorList>
    </citation>
    <scope>NUCLEOTIDE SEQUENCE [LARGE SCALE GENOMIC DNA]</scope>
    <source>
        <strain evidence="1 2">MHpl1</strain>
    </source>
</reference>
<proteinExistence type="predicted"/>
<dbReference type="WBParaSite" id="HPLM_0001231201-mRNA-1">
    <property type="protein sequence ID" value="HPLM_0001231201-mRNA-1"/>
    <property type="gene ID" value="HPLM_0001231201"/>
</dbReference>
<protein>
    <submittedName>
        <fullName evidence="3">Ovule protein</fullName>
    </submittedName>
</protein>
<evidence type="ECO:0000313" key="2">
    <source>
        <dbReference type="Proteomes" id="UP000268014"/>
    </source>
</evidence>
<name>A0A0N4WM89_HAEPC</name>
<dbReference type="Proteomes" id="UP000268014">
    <property type="component" value="Unassembled WGS sequence"/>
</dbReference>